<keyword evidence="6 9" id="KW-0472">Membrane</keyword>
<evidence type="ECO:0000313" key="10">
    <source>
        <dbReference type="Proteomes" id="UP000504615"/>
    </source>
</evidence>
<evidence type="ECO:0000256" key="2">
    <source>
        <dbReference type="ARBA" id="ARBA00022606"/>
    </source>
</evidence>
<feature type="transmembrane region" description="Helical" evidence="9">
    <location>
        <begin position="46"/>
        <end position="72"/>
    </location>
</feature>
<evidence type="ECO:0000256" key="4">
    <source>
        <dbReference type="ARBA" id="ARBA00022725"/>
    </source>
</evidence>
<dbReference type="Proteomes" id="UP000504615">
    <property type="component" value="Unplaced"/>
</dbReference>
<gene>
    <name evidence="11" type="primary">LOC112552935</name>
</gene>
<dbReference type="GO" id="GO:0004984">
    <property type="term" value="F:olfactory receptor activity"/>
    <property type="evidence" value="ECO:0007669"/>
    <property type="project" value="InterPro"/>
</dbReference>
<reference evidence="11" key="1">
    <citation type="submission" date="2025-08" db="UniProtKB">
        <authorList>
            <consortium name="RefSeq"/>
        </authorList>
    </citation>
    <scope>IDENTIFICATION</scope>
</reference>
<keyword evidence="10" id="KW-1185">Reference proteome</keyword>
<evidence type="ECO:0000256" key="1">
    <source>
        <dbReference type="ARBA" id="ARBA00004141"/>
    </source>
</evidence>
<accession>A0A8N1S8U0</accession>
<keyword evidence="3 9" id="KW-0812">Transmembrane</keyword>
<dbReference type="GO" id="GO:0007165">
    <property type="term" value="P:signal transduction"/>
    <property type="evidence" value="ECO:0007669"/>
    <property type="project" value="UniProtKB-KW"/>
</dbReference>
<feature type="transmembrane region" description="Helical" evidence="9">
    <location>
        <begin position="78"/>
        <end position="98"/>
    </location>
</feature>
<sequence length="441" mass="51433">MKCKGDIVMFSRKNATPLEYYIEYLLMILGYARIWPTESFSPLEILFSTVATAIFISTNFLLLFTEIVALMMSNDLELFANIVGVIGMHSVGLIKWCYCIRKNKEIVDIVEQLKKCHVLCQRIDNSEKGYRIYRNEMEYVHKYSNYFIRFWAFACVYGVLHWCANPLLLRLWIPDQINPINYTLKERNLPFVGWYPLNTDNIYNYVCLYFMQIIGGISPALGIVCYDAFYISMLMSICMQFQYINIILKLKLNINDFDNVPRAILNLESKLKNSVDCHTEIMKFLKMLQTFSSPTMFVQCIETLFVLCLVSFEASAIKIAIDIESILKLWALFEYFLCAALQLFFFCFFATQVQYLGLQIAHSIYCCDWELIIFDKQEQLELKLKHRNINRLVQTITVRAQRPIVLTGGPFYILSLETFRVIISMAMSISVMLRTISDTGE</sequence>
<dbReference type="AlphaFoldDB" id="A0A8N1S8U0"/>
<feature type="transmembrane region" description="Helical" evidence="9">
    <location>
        <begin position="296"/>
        <end position="317"/>
    </location>
</feature>
<evidence type="ECO:0000256" key="9">
    <source>
        <dbReference type="RuleBase" id="RU351113"/>
    </source>
</evidence>
<dbReference type="PANTHER" id="PTHR21137:SF42">
    <property type="entry name" value="ODORANT RECEPTOR 83A"/>
    <property type="match status" value="1"/>
</dbReference>
<dbReference type="OrthoDB" id="7677057at2759"/>
<dbReference type="Pfam" id="PF02949">
    <property type="entry name" value="7tm_6"/>
    <property type="match status" value="1"/>
</dbReference>
<evidence type="ECO:0000256" key="8">
    <source>
        <dbReference type="ARBA" id="ARBA00023224"/>
    </source>
</evidence>
<name>A0A8N1S8U0_9HYME</name>
<dbReference type="GO" id="GO:0005886">
    <property type="term" value="C:plasma membrane"/>
    <property type="evidence" value="ECO:0007669"/>
    <property type="project" value="UniProtKB-SubCell"/>
</dbReference>
<dbReference type="InterPro" id="IPR004117">
    <property type="entry name" value="7tm6_olfct_rcpt"/>
</dbReference>
<dbReference type="GeneID" id="112552935"/>
<keyword evidence="5 9" id="KW-1133">Transmembrane helix</keyword>
<feature type="transmembrane region" description="Helical" evidence="9">
    <location>
        <begin position="202"/>
        <end position="221"/>
    </location>
</feature>
<keyword evidence="7 9" id="KW-0675">Receptor</keyword>
<keyword evidence="2 9" id="KW-0716">Sensory transduction</keyword>
<evidence type="ECO:0000313" key="11">
    <source>
        <dbReference type="RefSeq" id="XP_025075235.1"/>
    </source>
</evidence>
<feature type="transmembrane region" description="Helical" evidence="9">
    <location>
        <begin position="329"/>
        <end position="351"/>
    </location>
</feature>
<evidence type="ECO:0000256" key="6">
    <source>
        <dbReference type="ARBA" id="ARBA00023136"/>
    </source>
</evidence>
<evidence type="ECO:0000256" key="3">
    <source>
        <dbReference type="ARBA" id="ARBA00022692"/>
    </source>
</evidence>
<organism evidence="10 11">
    <name type="scientific">Pogonomyrmex barbatus</name>
    <name type="common">red harvester ant</name>
    <dbReference type="NCBI Taxonomy" id="144034"/>
    <lineage>
        <taxon>Eukaryota</taxon>
        <taxon>Metazoa</taxon>
        <taxon>Ecdysozoa</taxon>
        <taxon>Arthropoda</taxon>
        <taxon>Hexapoda</taxon>
        <taxon>Insecta</taxon>
        <taxon>Pterygota</taxon>
        <taxon>Neoptera</taxon>
        <taxon>Endopterygota</taxon>
        <taxon>Hymenoptera</taxon>
        <taxon>Apocrita</taxon>
        <taxon>Aculeata</taxon>
        <taxon>Formicoidea</taxon>
        <taxon>Formicidae</taxon>
        <taxon>Myrmicinae</taxon>
        <taxon>Pogonomyrmex</taxon>
    </lineage>
</organism>
<dbReference type="RefSeq" id="XP_025075235.1">
    <property type="nucleotide sequence ID" value="XM_025219450.1"/>
</dbReference>
<feature type="transmembrane region" description="Helical" evidence="9">
    <location>
        <begin position="228"/>
        <end position="248"/>
    </location>
</feature>
<feature type="transmembrane region" description="Helical" evidence="9">
    <location>
        <begin position="150"/>
        <end position="173"/>
    </location>
</feature>
<evidence type="ECO:0000256" key="7">
    <source>
        <dbReference type="ARBA" id="ARBA00023170"/>
    </source>
</evidence>
<comment type="similarity">
    <text evidence="9">Belongs to the insect chemoreceptor superfamily. Heteromeric odorant receptor channel (TC 1.A.69) family.</text>
</comment>
<dbReference type="PANTHER" id="PTHR21137">
    <property type="entry name" value="ODORANT RECEPTOR"/>
    <property type="match status" value="1"/>
</dbReference>
<proteinExistence type="inferred from homology"/>
<evidence type="ECO:0000256" key="5">
    <source>
        <dbReference type="ARBA" id="ARBA00022989"/>
    </source>
</evidence>
<dbReference type="GO" id="GO:0005549">
    <property type="term" value="F:odorant binding"/>
    <property type="evidence" value="ECO:0007669"/>
    <property type="project" value="InterPro"/>
</dbReference>
<comment type="subcellular location">
    <subcellularLocation>
        <location evidence="9">Cell membrane</location>
        <topology evidence="9">Multi-pass membrane protein</topology>
    </subcellularLocation>
    <subcellularLocation>
        <location evidence="1">Membrane</location>
        <topology evidence="1">Multi-pass membrane protein</topology>
    </subcellularLocation>
</comment>
<protein>
    <recommendedName>
        <fullName evidence="9">Odorant receptor</fullName>
    </recommendedName>
</protein>
<keyword evidence="8 9" id="KW-0807">Transducer</keyword>
<keyword evidence="4 9" id="KW-0552">Olfaction</keyword>